<evidence type="ECO:0000256" key="8">
    <source>
        <dbReference type="ARBA" id="ARBA00047838"/>
    </source>
</evidence>
<feature type="active site" evidence="10">
    <location>
        <position position="193"/>
    </location>
</feature>
<keyword evidence="5 10" id="KW-0315">Glutamine amidotransferase</keyword>
<keyword evidence="7 10" id="KW-0456">Lyase</keyword>
<dbReference type="Proteomes" id="UP001465153">
    <property type="component" value="Unassembled WGS sequence"/>
</dbReference>
<dbReference type="EC" id="3.5.1.2" evidence="10"/>
<dbReference type="PANTHER" id="PTHR42701">
    <property type="entry name" value="IMIDAZOLE GLYCEROL PHOSPHATE SYNTHASE SUBUNIT HISH"/>
    <property type="match status" value="1"/>
</dbReference>
<keyword evidence="4 10" id="KW-0378">Hydrolase</keyword>
<comment type="function">
    <text evidence="10">IGPS catalyzes the conversion of PRFAR and glutamine to IGP, AICAR and glutamate. The HisH subunit catalyzes the hydrolysis of glutamine to glutamate and ammonia as part of the synthesis of IGP and AICAR. The resulting ammonia molecule is channeled to the active site of HisF.</text>
</comment>
<dbReference type="InterPro" id="IPR010139">
    <property type="entry name" value="Imidazole-glycPsynth_HisH"/>
</dbReference>
<evidence type="ECO:0000256" key="3">
    <source>
        <dbReference type="ARBA" id="ARBA00022605"/>
    </source>
</evidence>
<feature type="active site" description="Nucleophile" evidence="10">
    <location>
        <position position="83"/>
    </location>
</feature>
<dbReference type="InterPro" id="IPR017926">
    <property type="entry name" value="GATASE"/>
</dbReference>
<dbReference type="PIRSF" id="PIRSF000495">
    <property type="entry name" value="Amidotransf_hisH"/>
    <property type="match status" value="1"/>
</dbReference>
<dbReference type="SUPFAM" id="SSF52317">
    <property type="entry name" value="Class I glutamine amidotransferase-like"/>
    <property type="match status" value="1"/>
</dbReference>
<protein>
    <recommendedName>
        <fullName evidence="10">Imidazole glycerol phosphate synthase subunit HisH</fullName>
        <ecNumber evidence="10">4.3.2.10</ecNumber>
    </recommendedName>
    <alternativeName>
        <fullName evidence="10">IGP synthase glutaminase subunit</fullName>
        <ecNumber evidence="10">3.5.1.2</ecNumber>
    </alternativeName>
    <alternativeName>
        <fullName evidence="10">IGP synthase subunit HisH</fullName>
    </alternativeName>
    <alternativeName>
        <fullName evidence="10">ImGP synthase subunit HisH</fullName>
        <shortName evidence="10">IGPS subunit HisH</shortName>
    </alternativeName>
</protein>
<dbReference type="PROSITE" id="PS51273">
    <property type="entry name" value="GATASE_TYPE_1"/>
    <property type="match status" value="1"/>
</dbReference>
<dbReference type="PANTHER" id="PTHR42701:SF2">
    <property type="entry name" value="IMIDAZOLE GLYCEROL PHOSPHATE SYNTHASE SUBUNIT HISH 1"/>
    <property type="match status" value="1"/>
</dbReference>
<evidence type="ECO:0000313" key="12">
    <source>
        <dbReference type="EMBL" id="GAA6167013.1"/>
    </source>
</evidence>
<comment type="subcellular location">
    <subcellularLocation>
        <location evidence="10">Cytoplasm</location>
    </subcellularLocation>
</comment>
<proteinExistence type="inferred from homology"/>
<evidence type="ECO:0000256" key="10">
    <source>
        <dbReference type="HAMAP-Rule" id="MF_00278"/>
    </source>
</evidence>
<comment type="catalytic activity">
    <reaction evidence="8 10">
        <text>5-[(5-phospho-1-deoxy-D-ribulos-1-ylimino)methylamino]-1-(5-phospho-beta-D-ribosyl)imidazole-4-carboxamide + L-glutamine = D-erythro-1-(imidazol-4-yl)glycerol 3-phosphate + 5-amino-1-(5-phospho-beta-D-ribosyl)imidazole-4-carboxamide + L-glutamate + H(+)</text>
        <dbReference type="Rhea" id="RHEA:24793"/>
        <dbReference type="ChEBI" id="CHEBI:15378"/>
        <dbReference type="ChEBI" id="CHEBI:29985"/>
        <dbReference type="ChEBI" id="CHEBI:58278"/>
        <dbReference type="ChEBI" id="CHEBI:58359"/>
        <dbReference type="ChEBI" id="CHEBI:58475"/>
        <dbReference type="ChEBI" id="CHEBI:58525"/>
        <dbReference type="EC" id="4.3.2.10"/>
    </reaction>
</comment>
<dbReference type="Pfam" id="PF00117">
    <property type="entry name" value="GATase"/>
    <property type="match status" value="1"/>
</dbReference>
<evidence type="ECO:0000259" key="11">
    <source>
        <dbReference type="Pfam" id="PF00117"/>
    </source>
</evidence>
<dbReference type="EC" id="4.3.2.10" evidence="10"/>
<evidence type="ECO:0000256" key="6">
    <source>
        <dbReference type="ARBA" id="ARBA00023102"/>
    </source>
</evidence>
<comment type="catalytic activity">
    <reaction evidence="9 10">
        <text>L-glutamine + H2O = L-glutamate + NH4(+)</text>
        <dbReference type="Rhea" id="RHEA:15889"/>
        <dbReference type="ChEBI" id="CHEBI:15377"/>
        <dbReference type="ChEBI" id="CHEBI:28938"/>
        <dbReference type="ChEBI" id="CHEBI:29985"/>
        <dbReference type="ChEBI" id="CHEBI:58359"/>
        <dbReference type="EC" id="3.5.1.2"/>
    </reaction>
</comment>
<keyword evidence="3 10" id="KW-0028">Amino-acid biosynthesis</keyword>
<evidence type="ECO:0000256" key="9">
    <source>
        <dbReference type="ARBA" id="ARBA00049534"/>
    </source>
</evidence>
<evidence type="ECO:0000256" key="5">
    <source>
        <dbReference type="ARBA" id="ARBA00022962"/>
    </source>
</evidence>
<feature type="domain" description="Glutamine amidotransferase" evidence="11">
    <location>
        <begin position="8"/>
        <end position="208"/>
    </location>
</feature>
<evidence type="ECO:0000256" key="7">
    <source>
        <dbReference type="ARBA" id="ARBA00023239"/>
    </source>
</evidence>
<evidence type="ECO:0000313" key="13">
    <source>
        <dbReference type="Proteomes" id="UP001465153"/>
    </source>
</evidence>
<reference evidence="12 13" key="1">
    <citation type="submission" date="2024-04" db="EMBL/GenBank/DDBJ databases">
        <title>Draft genome sequence of Sessilibacter corallicola NBRC 116591.</title>
        <authorList>
            <person name="Miyakawa T."/>
            <person name="Kusuya Y."/>
            <person name="Miura T."/>
        </authorList>
    </citation>
    <scope>NUCLEOTIDE SEQUENCE [LARGE SCALE GENOMIC DNA]</scope>
    <source>
        <strain evidence="12 13">KU-00831-HH</strain>
    </source>
</reference>
<feature type="active site" evidence="10">
    <location>
        <position position="195"/>
    </location>
</feature>
<comment type="pathway">
    <text evidence="1 10">Amino-acid biosynthesis; L-histidine biosynthesis; L-histidine from 5-phospho-alpha-D-ribose 1-diphosphate: step 5/9.</text>
</comment>
<gene>
    <name evidence="10 12" type="primary">hisH</name>
    <name evidence="12" type="ORF">NBRC116591_08230</name>
</gene>
<dbReference type="HAMAP" id="MF_00278">
    <property type="entry name" value="HisH"/>
    <property type="match status" value="1"/>
</dbReference>
<name>A0ABQ0A5U5_9GAMM</name>
<evidence type="ECO:0000256" key="4">
    <source>
        <dbReference type="ARBA" id="ARBA00022801"/>
    </source>
</evidence>
<comment type="subunit">
    <text evidence="10">Heterodimer of HisH and HisF.</text>
</comment>
<dbReference type="EMBL" id="BAABWN010000002">
    <property type="protein sequence ID" value="GAA6167013.1"/>
    <property type="molecule type" value="Genomic_DNA"/>
</dbReference>
<dbReference type="InterPro" id="IPR029062">
    <property type="entry name" value="Class_I_gatase-like"/>
</dbReference>
<comment type="caution">
    <text evidence="12">The sequence shown here is derived from an EMBL/GenBank/DDBJ whole genome shotgun (WGS) entry which is preliminary data.</text>
</comment>
<keyword evidence="2 10" id="KW-0963">Cytoplasm</keyword>
<keyword evidence="13" id="KW-1185">Reference proteome</keyword>
<dbReference type="NCBIfam" id="TIGR01855">
    <property type="entry name" value="IMP_synth_hisH"/>
    <property type="match status" value="1"/>
</dbReference>
<accession>A0ABQ0A5U5</accession>
<sequence length="214" mass="23462">MNTIAICDYGMGNLHSVASAITQVAPDADVHITADAELIERATRVIFPGVGAVRDCMSEIQRLGFDTIVKRAIASGKPVLGICVGMQLLFSNSEENGGIDCMGIVDGVVKYFGDDLVDAQGEKLKVPHMGWNNVRQSVAHPLWENINDQAQFYFVHSYYCQPKNSDLSSGVSEYGSEFTSAIAKDNLFATQFHPEKSHRDGLQLLANFCRWTGE</sequence>
<dbReference type="CDD" id="cd01748">
    <property type="entry name" value="GATase1_IGP_Synthase"/>
    <property type="match status" value="1"/>
</dbReference>
<organism evidence="12 13">
    <name type="scientific">Sessilibacter corallicola</name>
    <dbReference type="NCBI Taxonomy" id="2904075"/>
    <lineage>
        <taxon>Bacteria</taxon>
        <taxon>Pseudomonadati</taxon>
        <taxon>Pseudomonadota</taxon>
        <taxon>Gammaproteobacteria</taxon>
        <taxon>Cellvibrionales</taxon>
        <taxon>Cellvibrionaceae</taxon>
        <taxon>Sessilibacter</taxon>
    </lineage>
</organism>
<dbReference type="RefSeq" id="WP_353301767.1">
    <property type="nucleotide sequence ID" value="NZ_BAABWN010000002.1"/>
</dbReference>
<evidence type="ECO:0000256" key="2">
    <source>
        <dbReference type="ARBA" id="ARBA00022490"/>
    </source>
</evidence>
<evidence type="ECO:0000256" key="1">
    <source>
        <dbReference type="ARBA" id="ARBA00005091"/>
    </source>
</evidence>
<keyword evidence="6 10" id="KW-0368">Histidine biosynthesis</keyword>
<dbReference type="Gene3D" id="3.40.50.880">
    <property type="match status" value="1"/>
</dbReference>